<keyword evidence="1" id="KW-0732">Signal</keyword>
<evidence type="ECO:0008006" key="4">
    <source>
        <dbReference type="Google" id="ProtNLM"/>
    </source>
</evidence>
<dbReference type="RefSeq" id="WP_069834844.1">
    <property type="nucleotide sequence ID" value="NZ_MDGQ01000004.1"/>
</dbReference>
<dbReference type="EMBL" id="MDGQ01000004">
    <property type="protein sequence ID" value="OEK05925.1"/>
    <property type="molecule type" value="Genomic_DNA"/>
</dbReference>
<accession>A0A1E5T3F8</accession>
<name>A0A1E5T3F8_9BACT</name>
<feature type="chain" id="PRO_5009185984" description="SPOR domain-containing protein" evidence="1">
    <location>
        <begin position="26"/>
        <end position="177"/>
    </location>
</feature>
<sequence>MNKVFSNIILAAFLIGLGAVSCSKATTPQKKVNEAVDLSYSENLSQYNPQVEGLPSGSEEKTEEVIQTRPMVTRFDISDSLNKLLDSVRVGNDTIRMINGFTVLVYSGNDQTEAGRVRNRLFDIVPELDARFSYKLPTYFVKVGQFYQQIEAQTLYRKIRSYYPTASIVPDKFPIEQ</sequence>
<organism evidence="2 3">
    <name type="scientific">Roseivirga misakiensis</name>
    <dbReference type="NCBI Taxonomy" id="1563681"/>
    <lineage>
        <taxon>Bacteria</taxon>
        <taxon>Pseudomonadati</taxon>
        <taxon>Bacteroidota</taxon>
        <taxon>Cytophagia</taxon>
        <taxon>Cytophagales</taxon>
        <taxon>Roseivirgaceae</taxon>
        <taxon>Roseivirga</taxon>
    </lineage>
</organism>
<evidence type="ECO:0000256" key="1">
    <source>
        <dbReference type="SAM" id="SignalP"/>
    </source>
</evidence>
<dbReference type="STRING" id="1563681.BFP71_07375"/>
<feature type="signal peptide" evidence="1">
    <location>
        <begin position="1"/>
        <end position="25"/>
    </location>
</feature>
<protein>
    <recommendedName>
        <fullName evidence="4">SPOR domain-containing protein</fullName>
    </recommendedName>
</protein>
<dbReference type="PROSITE" id="PS51257">
    <property type="entry name" value="PROKAR_LIPOPROTEIN"/>
    <property type="match status" value="1"/>
</dbReference>
<dbReference type="OrthoDB" id="2473397at2"/>
<keyword evidence="3" id="KW-1185">Reference proteome</keyword>
<dbReference type="AlphaFoldDB" id="A0A1E5T3F8"/>
<reference evidence="2 3" key="1">
    <citation type="submission" date="2016-08" db="EMBL/GenBank/DDBJ databases">
        <title>Draft genome of Fabibacter sp. strain SK-8.</title>
        <authorList>
            <person name="Wong S.-K."/>
            <person name="Hamasaki K."/>
            <person name="Yoshizawa S."/>
        </authorList>
    </citation>
    <scope>NUCLEOTIDE SEQUENCE [LARGE SCALE GENOMIC DNA]</scope>
    <source>
        <strain evidence="2 3">SK-8</strain>
    </source>
</reference>
<evidence type="ECO:0000313" key="2">
    <source>
        <dbReference type="EMBL" id="OEK05925.1"/>
    </source>
</evidence>
<evidence type="ECO:0000313" key="3">
    <source>
        <dbReference type="Proteomes" id="UP000095552"/>
    </source>
</evidence>
<proteinExistence type="predicted"/>
<gene>
    <name evidence="2" type="ORF">BFP71_07375</name>
</gene>
<dbReference type="Proteomes" id="UP000095552">
    <property type="component" value="Unassembled WGS sequence"/>
</dbReference>
<comment type="caution">
    <text evidence="2">The sequence shown here is derived from an EMBL/GenBank/DDBJ whole genome shotgun (WGS) entry which is preliminary data.</text>
</comment>